<keyword evidence="2" id="KW-0732">Signal</keyword>
<dbReference type="EMBL" id="CP017834">
    <property type="protein sequence ID" value="APJ02411.1"/>
    <property type="molecule type" value="Genomic_DNA"/>
</dbReference>
<evidence type="ECO:0000259" key="3">
    <source>
        <dbReference type="Pfam" id="PF04052"/>
    </source>
</evidence>
<dbReference type="InterPro" id="IPR011659">
    <property type="entry name" value="WD40"/>
</dbReference>
<dbReference type="GO" id="GO:0042597">
    <property type="term" value="C:periplasmic space"/>
    <property type="evidence" value="ECO:0007669"/>
    <property type="project" value="InterPro"/>
</dbReference>
<dbReference type="PANTHER" id="PTHR36842">
    <property type="entry name" value="PROTEIN TOLB HOMOLOG"/>
    <property type="match status" value="1"/>
</dbReference>
<dbReference type="GO" id="GO:0015031">
    <property type="term" value="P:protein transport"/>
    <property type="evidence" value="ECO:0007669"/>
    <property type="project" value="InterPro"/>
</dbReference>
<evidence type="ECO:0000256" key="1">
    <source>
        <dbReference type="ARBA" id="ARBA00009820"/>
    </source>
</evidence>
<dbReference type="InterPro" id="IPR007195">
    <property type="entry name" value="TolB_N"/>
</dbReference>
<sequence length="504" mass="56249">MNMKKFYIKLLMSFLIIMNISNNSFAQTSSSFSTSEKSSSFDSKSATIIKNQSETQSFTKIANKDDIVPEGKLDNTIDVGAPGVKKIRIAIPTFVLEDKNISLSSQELNLFTKRIQNLFAFTNWFEFIPQAAFTAPNNAALFPFQSSQWTSLKAEYVLFGKFTASTNAGRFNLEFRLFDVKSQNQVIGKLYTNLSSKSTDIALRRFGDVTLGALTGTPGPFMSQIVFVGKKQLNANGQIYVADFDGGNLKQITTNNSVNLSPTWTADGTKITYTSFKSGKPEIYNYNLITKRETKLVSNMQNSSGASWSPDGNTVAFSATSQDEKSTHIFTIDKFGRNKKTLIDTSSIEVEPSFSPNGKLLAYTSTKFGKPMIFIKDLGNDTNTRITYAGWYNASASWTPDSKTLAFASYDRDIDRWDLFRIDATGSNIERLTLNQGDNEKPTWSPDGRFILFQSDRNPNGSRNGPKKLYIMTKDGSYQKSLDIPLVEAKQASWGPRITELEEE</sequence>
<evidence type="ECO:0000256" key="2">
    <source>
        <dbReference type="SAM" id="SignalP"/>
    </source>
</evidence>
<name>A0A1L4CWT3_9BACT</name>
<dbReference type="AlphaFoldDB" id="A0A1L4CWT3"/>
<dbReference type="SUPFAM" id="SSF69304">
    <property type="entry name" value="Tricorn protease N-terminal domain"/>
    <property type="match status" value="1"/>
</dbReference>
<gene>
    <name evidence="4" type="ORF">AXG55_00045</name>
</gene>
<organism evidence="4 5">
    <name type="scientific">Silvanigrella aquatica</name>
    <dbReference type="NCBI Taxonomy" id="1915309"/>
    <lineage>
        <taxon>Bacteria</taxon>
        <taxon>Pseudomonadati</taxon>
        <taxon>Bdellovibrionota</taxon>
        <taxon>Oligoflexia</taxon>
        <taxon>Silvanigrellales</taxon>
        <taxon>Silvanigrellaceae</taxon>
        <taxon>Silvanigrella</taxon>
    </lineage>
</organism>
<dbReference type="SUPFAM" id="SSF52964">
    <property type="entry name" value="TolB, N-terminal domain"/>
    <property type="match status" value="1"/>
</dbReference>
<dbReference type="KEGG" id="saqi:AXG55_00045"/>
<dbReference type="Gene3D" id="2.120.10.60">
    <property type="entry name" value="Tricorn protease N-terminal domain"/>
    <property type="match status" value="1"/>
</dbReference>
<keyword evidence="5" id="KW-1185">Reference proteome</keyword>
<accession>A0A1L4CWT3</accession>
<dbReference type="InterPro" id="IPR011042">
    <property type="entry name" value="6-blade_b-propeller_TolB-like"/>
</dbReference>
<dbReference type="STRING" id="1915309.AXG55_00045"/>
<evidence type="ECO:0000313" key="4">
    <source>
        <dbReference type="EMBL" id="APJ02411.1"/>
    </source>
</evidence>
<evidence type="ECO:0000313" key="5">
    <source>
        <dbReference type="Proteomes" id="UP000184731"/>
    </source>
</evidence>
<comment type="similarity">
    <text evidence="1">Belongs to the TolB family.</text>
</comment>
<proteinExistence type="inferred from homology"/>
<dbReference type="Gene3D" id="3.40.50.10070">
    <property type="entry name" value="TolB, N-terminal domain"/>
    <property type="match status" value="1"/>
</dbReference>
<feature type="domain" description="TolB N-terminal" evidence="3">
    <location>
        <begin position="76"/>
        <end position="186"/>
    </location>
</feature>
<feature type="chain" id="PRO_5014867342" description="TolB N-terminal domain-containing protein" evidence="2">
    <location>
        <begin position="27"/>
        <end position="504"/>
    </location>
</feature>
<dbReference type="OrthoDB" id="5287957at2"/>
<dbReference type="Gene3D" id="2.120.10.30">
    <property type="entry name" value="TolB, C-terminal domain"/>
    <property type="match status" value="1"/>
</dbReference>
<protein>
    <recommendedName>
        <fullName evidence="3">TolB N-terminal domain-containing protein</fullName>
    </recommendedName>
</protein>
<dbReference type="PANTHER" id="PTHR36842:SF1">
    <property type="entry name" value="PROTEIN TOLB"/>
    <property type="match status" value="1"/>
</dbReference>
<dbReference type="Proteomes" id="UP000184731">
    <property type="component" value="Chromosome"/>
</dbReference>
<dbReference type="Pfam" id="PF04052">
    <property type="entry name" value="TolB_N"/>
    <property type="match status" value="1"/>
</dbReference>
<reference evidence="4 5" key="1">
    <citation type="submission" date="2016-10" db="EMBL/GenBank/DDBJ databases">
        <title>Silvanigrella aquatica sp. nov., isolated from a freshwater lake located in the Black Forest, Germany, description of Silvanigrellaceae fam. nov., Silvanigrellales ord. nov., reclassification of the order Bdellovibrionales in the class Oligoflexia, reclassification of the families Bacteriovoracaceae and Halobacteriovoraceae in the new order Bacteriovoracales ord. nov., and reclassification of the family Pseudobacteriovoracaceae in the order Oligoflexiales.</title>
        <authorList>
            <person name="Hahn M.W."/>
            <person name="Schmidt J."/>
            <person name="Koll U."/>
            <person name="Rohde M."/>
            <person name="Verbag S."/>
            <person name="Pitt A."/>
            <person name="Nakai R."/>
            <person name="Naganuma T."/>
            <person name="Lang E."/>
        </authorList>
    </citation>
    <scope>NUCLEOTIDE SEQUENCE [LARGE SCALE GENOMIC DNA]</scope>
    <source>
        <strain evidence="4 5">MWH-Nonnen-W8red</strain>
    </source>
</reference>
<feature type="signal peptide" evidence="2">
    <location>
        <begin position="1"/>
        <end position="26"/>
    </location>
</feature>
<dbReference type="Pfam" id="PF07676">
    <property type="entry name" value="PD40"/>
    <property type="match status" value="5"/>
</dbReference>